<organism evidence="3 4">
    <name type="scientific">Porphyromonas cangingivalis</name>
    <dbReference type="NCBI Taxonomy" id="36874"/>
    <lineage>
        <taxon>Bacteria</taxon>
        <taxon>Pseudomonadati</taxon>
        <taxon>Bacteroidota</taxon>
        <taxon>Bacteroidia</taxon>
        <taxon>Bacteroidales</taxon>
        <taxon>Porphyromonadaceae</taxon>
        <taxon>Porphyromonas</taxon>
    </lineage>
</organism>
<accession>A0A1T4MNX8</accession>
<name>A0A1T4MNX8_PORCN</name>
<dbReference type="EMBL" id="FUWL01000014">
    <property type="protein sequence ID" value="SJZ68800.1"/>
    <property type="molecule type" value="Genomic_DNA"/>
</dbReference>
<dbReference type="RefSeq" id="WP_078735872.1">
    <property type="nucleotide sequence ID" value="NZ_FUWL01000014.1"/>
</dbReference>
<protein>
    <submittedName>
        <fullName evidence="3">VWA-like domain</fullName>
    </submittedName>
</protein>
<evidence type="ECO:0000256" key="1">
    <source>
        <dbReference type="SAM" id="MobiDB-lite"/>
    </source>
</evidence>
<sequence>MLPEVRKIIDRWYLSEGALFQTFVSHNFEENLSISVPFRSGRGKVEYNSMILSSMRPREVELHLKAEMVRILLKHPYERQPEGCNKKSIAVGSNLVLGDNYDFSEINMPTPEAFDLKEKESFEWYSHRVEEMFSPKEIDLDSMSENPNDDKSSSDSANGNEGNEDSGETSDELNPNAPDNAPDNDLEDPSEDVETTSSLGKTKHRDDEQGQPSEKPREDRDLDYEMKEMGLADLWEEDPMMGCSIDSLIDEIEASNEWGSLAGTFARKIVANTNAKVDYRKVLSGFRASILSSKRCLTRMRPNRRTGFDNMGSMRRFDTKLLVAVDVSASIGETSIRHFYSVINRFFKYGMDQIDVIQFDTSLSEVQKMTKKQLEVKVLGFGGTSFQPLFNYLGEHPDYNGVIIFTDGDAPIPNLPPKMKTKVMWVCNSQRHLEVNKSWMQKIGRCCAIDL</sequence>
<dbReference type="Pfam" id="PF09967">
    <property type="entry name" value="DUF2201"/>
    <property type="match status" value="1"/>
</dbReference>
<gene>
    <name evidence="3" type="ORF">SAMN02745205_01625</name>
</gene>
<reference evidence="3 4" key="1">
    <citation type="submission" date="2017-02" db="EMBL/GenBank/DDBJ databases">
        <authorList>
            <person name="Peterson S.W."/>
        </authorList>
    </citation>
    <scope>NUCLEOTIDE SEQUENCE [LARGE SCALE GENOMIC DNA]</scope>
    <source>
        <strain evidence="3 4">ATCC 700135</strain>
    </source>
</reference>
<dbReference type="PANTHER" id="PTHR38730">
    <property type="entry name" value="SLL7028 PROTEIN"/>
    <property type="match status" value="1"/>
</dbReference>
<dbReference type="AlphaFoldDB" id="A0A1T4MNX8"/>
<feature type="region of interest" description="Disordered" evidence="1">
    <location>
        <begin position="136"/>
        <end position="223"/>
    </location>
</feature>
<feature type="compositionally biased region" description="Acidic residues" evidence="1">
    <location>
        <begin position="162"/>
        <end position="171"/>
    </location>
</feature>
<feature type="compositionally biased region" description="Low complexity" evidence="1">
    <location>
        <begin position="172"/>
        <end position="181"/>
    </location>
</feature>
<feature type="domain" description="VWA-like" evidence="2">
    <location>
        <begin position="322"/>
        <end position="435"/>
    </location>
</feature>
<feature type="compositionally biased region" description="Basic and acidic residues" evidence="1">
    <location>
        <begin position="204"/>
        <end position="223"/>
    </location>
</feature>
<dbReference type="InterPro" id="IPR018698">
    <property type="entry name" value="VWA-like_dom"/>
</dbReference>
<dbReference type="SUPFAM" id="SSF53300">
    <property type="entry name" value="vWA-like"/>
    <property type="match status" value="1"/>
</dbReference>
<evidence type="ECO:0000313" key="4">
    <source>
        <dbReference type="Proteomes" id="UP000189956"/>
    </source>
</evidence>
<dbReference type="Proteomes" id="UP000189956">
    <property type="component" value="Unassembled WGS sequence"/>
</dbReference>
<dbReference type="PANTHER" id="PTHR38730:SF1">
    <property type="entry name" value="SLL7028 PROTEIN"/>
    <property type="match status" value="1"/>
</dbReference>
<dbReference type="InterPro" id="IPR036465">
    <property type="entry name" value="vWFA_dom_sf"/>
</dbReference>
<feature type="compositionally biased region" description="Acidic residues" evidence="1">
    <location>
        <begin position="182"/>
        <end position="194"/>
    </location>
</feature>
<evidence type="ECO:0000313" key="3">
    <source>
        <dbReference type="EMBL" id="SJZ68800.1"/>
    </source>
</evidence>
<evidence type="ECO:0000259" key="2">
    <source>
        <dbReference type="Pfam" id="PF09967"/>
    </source>
</evidence>
<proteinExistence type="predicted"/>